<dbReference type="InterPro" id="IPR009922">
    <property type="entry name" value="DUF1457"/>
</dbReference>
<evidence type="ECO:0008006" key="4">
    <source>
        <dbReference type="Google" id="ProtNLM"/>
    </source>
</evidence>
<feature type="compositionally biased region" description="Basic and acidic residues" evidence="1">
    <location>
        <begin position="1"/>
        <end position="10"/>
    </location>
</feature>
<name>X5MP14_9HYPH</name>
<evidence type="ECO:0000313" key="2">
    <source>
        <dbReference type="EMBL" id="CDO60746.1"/>
    </source>
</evidence>
<dbReference type="AlphaFoldDB" id="X5MP14"/>
<gene>
    <name evidence="2" type="ORF">BN1012_Phect2533</name>
</gene>
<accession>X5MP14</accession>
<protein>
    <recommendedName>
        <fullName evidence="4">PAS domain-containing protein</fullName>
    </recommendedName>
</protein>
<dbReference type="Proteomes" id="UP000032160">
    <property type="component" value="Chromosome I"/>
</dbReference>
<feature type="region of interest" description="Disordered" evidence="1">
    <location>
        <begin position="1"/>
        <end position="21"/>
    </location>
</feature>
<dbReference type="KEGG" id="pect:BN1012_Phect2533"/>
<dbReference type="STRING" id="1458461.BN1012_Phect2533"/>
<dbReference type="HOGENOM" id="CLU_1537290_0_0_5"/>
<proteinExistence type="predicted"/>
<evidence type="ECO:0000313" key="3">
    <source>
        <dbReference type="Proteomes" id="UP000032160"/>
    </source>
</evidence>
<dbReference type="PATRIC" id="fig|1458461.3.peg.2538"/>
<evidence type="ECO:0000256" key="1">
    <source>
        <dbReference type="SAM" id="MobiDB-lite"/>
    </source>
</evidence>
<organism evidence="2 3">
    <name type="scientific">Candidatus Phaeomarinibacter ectocarpi</name>
    <dbReference type="NCBI Taxonomy" id="1458461"/>
    <lineage>
        <taxon>Bacteria</taxon>
        <taxon>Pseudomonadati</taxon>
        <taxon>Pseudomonadota</taxon>
        <taxon>Alphaproteobacteria</taxon>
        <taxon>Hyphomicrobiales</taxon>
        <taxon>Parvibaculaceae</taxon>
        <taxon>Candidatus Phaeomarinibacter</taxon>
    </lineage>
</organism>
<dbReference type="OrthoDB" id="8480244at2"/>
<keyword evidence="3" id="KW-1185">Reference proteome</keyword>
<dbReference type="RefSeq" id="WP_043948718.1">
    <property type="nucleotide sequence ID" value="NZ_HG966617.1"/>
</dbReference>
<dbReference type="EMBL" id="HG966617">
    <property type="protein sequence ID" value="CDO60746.1"/>
    <property type="molecule type" value="Genomic_DNA"/>
</dbReference>
<reference evidence="2 3" key="1">
    <citation type="journal article" date="2014" name="Front. Genet.">
        <title>Genome and metabolic network of "Candidatus Phaeomarinobacter ectocarpi" Ec32, a new candidate genus of Alphaproteobacteria frequently associated with brown algae.</title>
        <authorList>
            <person name="Dittami S.M."/>
            <person name="Barbeyron T."/>
            <person name="Boyen C."/>
            <person name="Cambefort J."/>
            <person name="Collet G."/>
            <person name="Delage L."/>
            <person name="Gobet A."/>
            <person name="Groisillier A."/>
            <person name="Leblanc C."/>
            <person name="Michel G."/>
            <person name="Scornet D."/>
            <person name="Siegel A."/>
            <person name="Tapia J.E."/>
            <person name="Tonon T."/>
        </authorList>
    </citation>
    <scope>NUCLEOTIDE SEQUENCE [LARGE SCALE GENOMIC DNA]</scope>
    <source>
        <strain evidence="2 3">Ec32</strain>
    </source>
</reference>
<sequence>MPDGKSKSDESTSTPARIKPVDALEQAQTKSALAFWQSNASQGSLPHAHLIDPAVLRELLPNIVLIDVIWPDGTLDDAAVPQDFRYRLIGGHSAETHDANLTGTLVSDLSGFGESYSEVMMGFYRSICAQKAPVAAGGTLAIIGKGYRDFEAIYLPFTETGEHVDRLMAAVVYL</sequence>
<dbReference type="Pfam" id="PF07310">
    <property type="entry name" value="PAS_5"/>
    <property type="match status" value="1"/>
</dbReference>